<evidence type="ECO:0000256" key="2">
    <source>
        <dbReference type="ARBA" id="ARBA00022801"/>
    </source>
</evidence>
<dbReference type="Gene3D" id="2.40.10.120">
    <property type="match status" value="1"/>
</dbReference>
<comment type="caution">
    <text evidence="4">The sequence shown here is derived from an EMBL/GenBank/DDBJ whole genome shotgun (WGS) entry which is preliminary data.</text>
</comment>
<dbReference type="Pfam" id="PF13180">
    <property type="entry name" value="PDZ_2"/>
    <property type="match status" value="1"/>
</dbReference>
<dbReference type="SMART" id="SM00228">
    <property type="entry name" value="PDZ"/>
    <property type="match status" value="1"/>
</dbReference>
<organism evidence="4 5">
    <name type="scientific">Tectimicrobiota bacterium</name>
    <dbReference type="NCBI Taxonomy" id="2528274"/>
    <lineage>
        <taxon>Bacteria</taxon>
        <taxon>Pseudomonadati</taxon>
        <taxon>Nitrospinota/Tectimicrobiota group</taxon>
        <taxon>Candidatus Tectimicrobiota</taxon>
    </lineage>
</organism>
<dbReference type="PRINTS" id="PR00834">
    <property type="entry name" value="PROTEASES2C"/>
</dbReference>
<dbReference type="Pfam" id="PF13365">
    <property type="entry name" value="Trypsin_2"/>
    <property type="match status" value="1"/>
</dbReference>
<dbReference type="EMBL" id="JACPSX010000187">
    <property type="protein sequence ID" value="MBI3015347.1"/>
    <property type="molecule type" value="Genomic_DNA"/>
</dbReference>
<evidence type="ECO:0000313" key="4">
    <source>
        <dbReference type="EMBL" id="MBI3015347.1"/>
    </source>
</evidence>
<dbReference type="Gene3D" id="2.30.42.10">
    <property type="match status" value="1"/>
</dbReference>
<dbReference type="GO" id="GO:0004252">
    <property type="term" value="F:serine-type endopeptidase activity"/>
    <property type="evidence" value="ECO:0007669"/>
    <property type="project" value="InterPro"/>
</dbReference>
<reference evidence="4" key="1">
    <citation type="submission" date="2020-07" db="EMBL/GenBank/DDBJ databases">
        <title>Huge and variable diversity of episymbiotic CPR bacteria and DPANN archaea in groundwater ecosystems.</title>
        <authorList>
            <person name="He C.Y."/>
            <person name="Keren R."/>
            <person name="Whittaker M."/>
            <person name="Farag I.F."/>
            <person name="Doudna J."/>
            <person name="Cate J.H.D."/>
            <person name="Banfield J.F."/>
        </authorList>
    </citation>
    <scope>NUCLEOTIDE SEQUENCE</scope>
    <source>
        <strain evidence="4">NC_groundwater_717_Ag_S-0.2um_59_8</strain>
    </source>
</reference>
<evidence type="ECO:0000313" key="5">
    <source>
        <dbReference type="Proteomes" id="UP000741360"/>
    </source>
</evidence>
<keyword evidence="1 4" id="KW-0645">Protease</keyword>
<dbReference type="InterPro" id="IPR036034">
    <property type="entry name" value="PDZ_sf"/>
</dbReference>
<dbReference type="InterPro" id="IPR001940">
    <property type="entry name" value="Peptidase_S1C"/>
</dbReference>
<dbReference type="GO" id="GO:0006508">
    <property type="term" value="P:proteolysis"/>
    <property type="evidence" value="ECO:0007669"/>
    <property type="project" value="UniProtKB-KW"/>
</dbReference>
<dbReference type="InterPro" id="IPR051201">
    <property type="entry name" value="Chloro_Bact_Ser_Proteases"/>
</dbReference>
<sequence length="298" mass="32143">MDANVALIEKVAPATVSLQVQVPAGHPSVWALGTERLGSGTLVDSSGLILTVNYVVLGAEKITVTLSDGRSFPGETVAQDFESGIALLRIPLTIAPLVEMVSSRTLEIGQPVFVVAGTGGEGRKGNGGIVTYLGPFDAHWEYMLDRAIMTTALNPGFGGGGLFTMRGDLVGVVSLNLNELLRSTMVIPVEYFLDYREEFLTLGQRIRSAQGWIGFYAHPLEGGLVVASVVPYGPAQIHGLREGDVILGINSRDVTSRAELYGELWKKKPGDTVVLNILRDKELKNVEIVCGNREEFYR</sequence>
<accession>A0A932GR41</accession>
<dbReference type="PANTHER" id="PTHR43343">
    <property type="entry name" value="PEPTIDASE S12"/>
    <property type="match status" value="1"/>
</dbReference>
<dbReference type="SUPFAM" id="SSF50156">
    <property type="entry name" value="PDZ domain-like"/>
    <property type="match status" value="1"/>
</dbReference>
<proteinExistence type="predicted"/>
<feature type="domain" description="PDZ" evidence="3">
    <location>
        <begin position="207"/>
        <end position="281"/>
    </location>
</feature>
<evidence type="ECO:0000259" key="3">
    <source>
        <dbReference type="PROSITE" id="PS50106"/>
    </source>
</evidence>
<dbReference type="PROSITE" id="PS50106">
    <property type="entry name" value="PDZ"/>
    <property type="match status" value="1"/>
</dbReference>
<protein>
    <submittedName>
        <fullName evidence="4">Serine protease</fullName>
    </submittedName>
</protein>
<dbReference type="AlphaFoldDB" id="A0A932GR41"/>
<evidence type="ECO:0000256" key="1">
    <source>
        <dbReference type="ARBA" id="ARBA00022670"/>
    </source>
</evidence>
<dbReference type="Proteomes" id="UP000741360">
    <property type="component" value="Unassembled WGS sequence"/>
</dbReference>
<dbReference type="InterPro" id="IPR001478">
    <property type="entry name" value="PDZ"/>
</dbReference>
<gene>
    <name evidence="4" type="ORF">HYY65_09875</name>
</gene>
<dbReference type="InterPro" id="IPR009003">
    <property type="entry name" value="Peptidase_S1_PA"/>
</dbReference>
<dbReference type="CDD" id="cd06779">
    <property type="entry name" value="cpPDZ_Deg_HtrA-like"/>
    <property type="match status" value="1"/>
</dbReference>
<name>A0A932GR41_UNCTE</name>
<keyword evidence="2" id="KW-0378">Hydrolase</keyword>
<dbReference type="SUPFAM" id="SSF50494">
    <property type="entry name" value="Trypsin-like serine proteases"/>
    <property type="match status" value="1"/>
</dbReference>
<dbReference type="PANTHER" id="PTHR43343:SF3">
    <property type="entry name" value="PROTEASE DO-LIKE 8, CHLOROPLASTIC"/>
    <property type="match status" value="1"/>
</dbReference>